<evidence type="ECO:0000313" key="3">
    <source>
        <dbReference type="Proteomes" id="UP000008063"/>
    </source>
</evidence>
<protein>
    <submittedName>
        <fullName evidence="2">Uncharacterized protein</fullName>
    </submittedName>
</protein>
<organism evidence="3">
    <name type="scientific">Serpula lacrymans var. lacrymans (strain S7.3)</name>
    <name type="common">Dry rot fungus</name>
    <dbReference type="NCBI Taxonomy" id="936435"/>
    <lineage>
        <taxon>Eukaryota</taxon>
        <taxon>Fungi</taxon>
        <taxon>Dikarya</taxon>
        <taxon>Basidiomycota</taxon>
        <taxon>Agaricomycotina</taxon>
        <taxon>Agaricomycetes</taxon>
        <taxon>Agaricomycetidae</taxon>
        <taxon>Boletales</taxon>
        <taxon>Coniophorineae</taxon>
        <taxon>Serpulaceae</taxon>
        <taxon>Serpula</taxon>
    </lineage>
</organism>
<gene>
    <name evidence="2" type="ORF">SERLA73DRAFT_88954</name>
</gene>
<keyword evidence="3" id="KW-1185">Reference proteome</keyword>
<accession>F8PV16</accession>
<dbReference type="EMBL" id="GL945479">
    <property type="protein sequence ID" value="EGO00096.1"/>
    <property type="molecule type" value="Genomic_DNA"/>
</dbReference>
<reference evidence="3" key="1">
    <citation type="journal article" date="2011" name="Science">
        <title>The plant cell wall-decomposing machinery underlies the functional diversity of forest fungi.</title>
        <authorList>
            <person name="Eastwood D.C."/>
            <person name="Floudas D."/>
            <person name="Binder M."/>
            <person name="Majcherczyk A."/>
            <person name="Schneider P."/>
            <person name="Aerts A."/>
            <person name="Asiegbu F.O."/>
            <person name="Baker S.E."/>
            <person name="Barry K."/>
            <person name="Bendiksby M."/>
            <person name="Blumentritt M."/>
            <person name="Coutinho P.M."/>
            <person name="Cullen D."/>
            <person name="de Vries R.P."/>
            <person name="Gathman A."/>
            <person name="Goodell B."/>
            <person name="Henrissat B."/>
            <person name="Ihrmark K."/>
            <person name="Kauserud H."/>
            <person name="Kohler A."/>
            <person name="LaButti K."/>
            <person name="Lapidus A."/>
            <person name="Lavin J.L."/>
            <person name="Lee Y.-H."/>
            <person name="Lindquist E."/>
            <person name="Lilly W."/>
            <person name="Lucas S."/>
            <person name="Morin E."/>
            <person name="Murat C."/>
            <person name="Oguiza J.A."/>
            <person name="Park J."/>
            <person name="Pisabarro A.G."/>
            <person name="Riley R."/>
            <person name="Rosling A."/>
            <person name="Salamov A."/>
            <person name="Schmidt O."/>
            <person name="Schmutz J."/>
            <person name="Skrede I."/>
            <person name="Stenlid J."/>
            <person name="Wiebenga A."/>
            <person name="Xie X."/>
            <person name="Kuees U."/>
            <person name="Hibbett D.S."/>
            <person name="Hoffmeister D."/>
            <person name="Hoegberg N."/>
            <person name="Martin F."/>
            <person name="Grigoriev I.V."/>
            <person name="Watkinson S.C."/>
        </authorList>
    </citation>
    <scope>NUCLEOTIDE SEQUENCE [LARGE SCALE GENOMIC DNA]</scope>
    <source>
        <strain evidence="3">strain S7.3</strain>
    </source>
</reference>
<name>F8PV16_SERL3</name>
<feature type="region of interest" description="Disordered" evidence="1">
    <location>
        <begin position="108"/>
        <end position="131"/>
    </location>
</feature>
<dbReference type="HOGENOM" id="CLU_159044_0_0_1"/>
<feature type="non-terminal residue" evidence="2">
    <location>
        <position position="131"/>
    </location>
</feature>
<dbReference type="OMA" id="YQPPNES"/>
<proteinExistence type="predicted"/>
<evidence type="ECO:0000256" key="1">
    <source>
        <dbReference type="SAM" id="MobiDB-lite"/>
    </source>
</evidence>
<feature type="region of interest" description="Disordered" evidence="1">
    <location>
        <begin position="54"/>
        <end position="96"/>
    </location>
</feature>
<sequence>MNLVCQQCKEPLQLDASLVDLAPSAYDMIVASLPPTPSSRGRYLTDAEKLAQLPSSPRAKLAWQNSKQVDKSGPPSPLSPRAQGKQPQRVYQPPNESFVLLQDSVIRSIPSPVPSPTGFKKGSAMKSRNSP</sequence>
<dbReference type="Proteomes" id="UP000008063">
    <property type="component" value="Unassembled WGS sequence"/>
</dbReference>
<dbReference type="AlphaFoldDB" id="F8PV16"/>
<evidence type="ECO:0000313" key="2">
    <source>
        <dbReference type="EMBL" id="EGO00096.1"/>
    </source>
</evidence>
<dbReference type="InParanoid" id="F8PV16"/>